<feature type="region of interest" description="Disordered" evidence="1">
    <location>
        <begin position="116"/>
        <end position="153"/>
    </location>
</feature>
<proteinExistence type="predicted"/>
<keyword evidence="3" id="KW-1185">Reference proteome</keyword>
<gene>
    <name evidence="2" type="ORF">RWD45_17005</name>
</gene>
<comment type="caution">
    <text evidence="2">The sequence shown here is derived from an EMBL/GenBank/DDBJ whole genome shotgun (WGS) entry which is preliminary data.</text>
</comment>
<name>A0ABU5CUI0_9BACI</name>
<reference evidence="2 3" key="1">
    <citation type="submission" date="2023-10" db="EMBL/GenBank/DDBJ databases">
        <title>Virgibacillus soli CC-YMP-6 genome.</title>
        <authorList>
            <person name="Miliotis G."/>
            <person name="Sengupta P."/>
            <person name="Hameed A."/>
            <person name="Chuvochina M."/>
            <person name="Mcdonagh F."/>
            <person name="Simpson A.C."/>
            <person name="Singh N.K."/>
            <person name="Rekha P.D."/>
            <person name="Raman K."/>
            <person name="Hugenholtz P."/>
            <person name="Venkateswaran K."/>
        </authorList>
    </citation>
    <scope>NUCLEOTIDE SEQUENCE [LARGE SCALE GENOMIC DNA]</scope>
    <source>
        <strain evidence="2 3">CC-YMP-6</strain>
    </source>
</reference>
<evidence type="ECO:0000313" key="3">
    <source>
        <dbReference type="Proteomes" id="UP001275315"/>
    </source>
</evidence>
<dbReference type="EMBL" id="JAWDIQ010000003">
    <property type="protein sequence ID" value="MDY0409966.1"/>
    <property type="molecule type" value="Genomic_DNA"/>
</dbReference>
<evidence type="ECO:0000256" key="1">
    <source>
        <dbReference type="SAM" id="MobiDB-lite"/>
    </source>
</evidence>
<evidence type="ECO:0000313" key="2">
    <source>
        <dbReference type="EMBL" id="MDY0409966.1"/>
    </source>
</evidence>
<feature type="region of interest" description="Disordered" evidence="1">
    <location>
        <begin position="1"/>
        <end position="46"/>
    </location>
</feature>
<dbReference type="RefSeq" id="WP_320380823.1">
    <property type="nucleotide sequence ID" value="NZ_JAWDIQ010000003.1"/>
</dbReference>
<feature type="compositionally biased region" description="Basic and acidic residues" evidence="1">
    <location>
        <begin position="9"/>
        <end position="28"/>
    </location>
</feature>
<organism evidence="2 3">
    <name type="scientific">Paracerasibacillus soli</name>
    <dbReference type="NCBI Taxonomy" id="480284"/>
    <lineage>
        <taxon>Bacteria</taxon>
        <taxon>Bacillati</taxon>
        <taxon>Bacillota</taxon>
        <taxon>Bacilli</taxon>
        <taxon>Bacillales</taxon>
        <taxon>Bacillaceae</taxon>
        <taxon>Paracerasibacillus</taxon>
    </lineage>
</organism>
<feature type="compositionally biased region" description="Acidic residues" evidence="1">
    <location>
        <begin position="29"/>
        <end position="46"/>
    </location>
</feature>
<sequence length="153" mass="17461">MNEQQTKQTDTERLYNDLADGQKDKTEEVEQTEQETAEEEIYSEEELEVEREIAHYQTKIEALDDKLAQYRADSIADKKRQEMRAVNYTDAQIERYLSHVEGETDAEIKASILELTTEIPPRDNYGDPSAMNGAKQKPTHADPAKSAGRHSSV</sequence>
<dbReference type="Proteomes" id="UP001275315">
    <property type="component" value="Unassembled WGS sequence"/>
</dbReference>
<accession>A0ABU5CUI0</accession>
<protein>
    <submittedName>
        <fullName evidence="2">Uncharacterized protein</fullName>
    </submittedName>
</protein>